<keyword evidence="1" id="KW-1133">Transmembrane helix</keyword>
<evidence type="ECO:0008006" key="4">
    <source>
        <dbReference type="Google" id="ProtNLM"/>
    </source>
</evidence>
<evidence type="ECO:0000313" key="3">
    <source>
        <dbReference type="Proteomes" id="UP000009315"/>
    </source>
</evidence>
<name>K8DYZ6_9FIRM</name>
<evidence type="ECO:0000256" key="1">
    <source>
        <dbReference type="SAM" id="Phobius"/>
    </source>
</evidence>
<dbReference type="eggNOG" id="COG0577">
    <property type="taxonomic scope" value="Bacteria"/>
</dbReference>
<keyword evidence="3" id="KW-1185">Reference proteome</keyword>
<accession>K8DYZ6</accession>
<organism evidence="2 3">
    <name type="scientific">Desulforamulus hydrothermalis Lam5 = DSM 18033</name>
    <dbReference type="NCBI Taxonomy" id="1121428"/>
    <lineage>
        <taxon>Bacteria</taxon>
        <taxon>Bacillati</taxon>
        <taxon>Bacillota</taxon>
        <taxon>Clostridia</taxon>
        <taxon>Eubacteriales</taxon>
        <taxon>Peptococcaceae</taxon>
        <taxon>Desulforamulus</taxon>
    </lineage>
</organism>
<comment type="caution">
    <text evidence="2">The sequence shown here is derived from an EMBL/GenBank/DDBJ whole genome shotgun (WGS) entry which is preliminary data.</text>
</comment>
<dbReference type="AlphaFoldDB" id="K8DYZ6"/>
<reference evidence="2 3" key="1">
    <citation type="journal article" date="2013" name="Genome Announc.">
        <title>Genome Sequence of the Sulfate-Reducing Bacterium Desulfotomaculum hydrothermale Lam5(T).</title>
        <authorList>
            <person name="Amin O."/>
            <person name="Fardeau M.L."/>
            <person name="Valette O."/>
            <person name="Hirschler-Rea A."/>
            <person name="Barbe V."/>
            <person name="Medigue C."/>
            <person name="Vacherie B."/>
            <person name="Ollivier B."/>
            <person name="Bertin P.N."/>
            <person name="Dolla A."/>
        </authorList>
    </citation>
    <scope>NUCLEOTIDE SEQUENCE [LARGE SCALE GENOMIC DNA]</scope>
    <source>
        <strain evidence="3">Lam5 / DSM 18033</strain>
    </source>
</reference>
<gene>
    <name evidence="2" type="ORF">DESHY_20033</name>
</gene>
<evidence type="ECO:0000313" key="2">
    <source>
        <dbReference type="EMBL" id="CCO08164.1"/>
    </source>
</evidence>
<dbReference type="STRING" id="1121428.DESHY_20033"/>
<keyword evidence="1" id="KW-0472">Membrane</keyword>
<proteinExistence type="predicted"/>
<keyword evidence="1" id="KW-0812">Transmembrane</keyword>
<sequence length="83" mass="9309">MQLRKLQPNRAGDILQLKQLLKLIFINISQNKMRTFLTTLGVIVGTATIFLVVAIGKGRGSPGKRTIRQIKCRHHYCYAGFPG</sequence>
<dbReference type="Proteomes" id="UP000009315">
    <property type="component" value="Unassembled WGS sequence"/>
</dbReference>
<protein>
    <recommendedName>
        <fullName evidence="4">MacB-like periplasmic core domain-containing protein</fullName>
    </recommendedName>
</protein>
<feature type="transmembrane region" description="Helical" evidence="1">
    <location>
        <begin position="36"/>
        <end position="56"/>
    </location>
</feature>
<dbReference type="EMBL" id="CAOS01000009">
    <property type="protein sequence ID" value="CCO08164.1"/>
    <property type="molecule type" value="Genomic_DNA"/>
</dbReference>